<dbReference type="EMBL" id="CAJOBD010001184">
    <property type="protein sequence ID" value="CAF3770446.1"/>
    <property type="molecule type" value="Genomic_DNA"/>
</dbReference>
<keyword evidence="10 11" id="KW-0131">Cell cycle</keyword>
<dbReference type="GO" id="GO:0051301">
    <property type="term" value="P:cell division"/>
    <property type="evidence" value="ECO:0007669"/>
    <property type="project" value="UniProtKB-KW"/>
</dbReference>
<dbReference type="GO" id="GO:0051012">
    <property type="term" value="P:microtubule sliding"/>
    <property type="evidence" value="ECO:0007669"/>
    <property type="project" value="UniProtKB-UniRule"/>
</dbReference>
<organism evidence="17 19">
    <name type="scientific">Rotaria sordida</name>
    <dbReference type="NCBI Taxonomy" id="392033"/>
    <lineage>
        <taxon>Eukaryota</taxon>
        <taxon>Metazoa</taxon>
        <taxon>Spiralia</taxon>
        <taxon>Gnathifera</taxon>
        <taxon>Rotifera</taxon>
        <taxon>Eurotatoria</taxon>
        <taxon>Bdelloidea</taxon>
        <taxon>Philodinida</taxon>
        <taxon>Philodinidae</taxon>
        <taxon>Rotaria</taxon>
    </lineage>
</organism>
<dbReference type="PANTHER" id="PTHR22847">
    <property type="entry name" value="WD40 REPEAT PROTEIN"/>
    <property type="match status" value="1"/>
</dbReference>
<dbReference type="InterPro" id="IPR001680">
    <property type="entry name" value="WD40_rpt"/>
</dbReference>
<dbReference type="Pfam" id="PF00400">
    <property type="entry name" value="WD40"/>
    <property type="match status" value="8"/>
</dbReference>
<comment type="caution">
    <text evidence="17">The sequence shown here is derived from an EMBL/GenBank/DDBJ whole genome shotgun (WGS) entry which is preliminary data.</text>
</comment>
<evidence type="ECO:0000256" key="5">
    <source>
        <dbReference type="ARBA" id="ARBA00022701"/>
    </source>
</evidence>
<evidence type="ECO:0000256" key="12">
    <source>
        <dbReference type="PROSITE-ProRule" id="PRU00221"/>
    </source>
</evidence>
<dbReference type="SMART" id="SM00320">
    <property type="entry name" value="WD40"/>
    <property type="match status" value="7"/>
</dbReference>
<feature type="transmembrane region" description="Helical" evidence="14">
    <location>
        <begin position="246"/>
        <end position="267"/>
    </location>
</feature>
<dbReference type="InterPro" id="IPR046795">
    <property type="entry name" value="TMEM127_TM"/>
</dbReference>
<keyword evidence="3 12" id="KW-0853">WD repeat</keyword>
<keyword evidence="9 11" id="KW-0206">Cytoskeleton</keyword>
<evidence type="ECO:0000256" key="6">
    <source>
        <dbReference type="ARBA" id="ARBA00022737"/>
    </source>
</evidence>
<sequence length="668" mass="76016">MSPNNRFFSRFFSRFSTTNNDHHRAHQLVNTEDEINVDDPSEQSIVEEQNLVSQPIIPITTRVHSSSSILKRYERNYISASCSMFAIAALAVSLSDYRWLWLNGGLCNSKYIGLSMFFAVGKLYVVRAPIPWDPSAPMNEIYQFKPNEYMELIGCVDTRSILILRLMITLICLAIFSSTIGFLLDALGPMKFGLKFMRRHAFWHILSVLLCTVVTGLCFWASELIYDIQDRNRSKIGKKVEVQFDIAYYLVVMSSGLSLLASAFALLRRYPTAEEEHLERLMDDWSRREEPLFIERSLPATTSTIPTSDEPPPDYSEQNAIVMDLESKLHEALQEATSGGPTREKRQPNEWIPRPPEKFELKGHRDTVTRVVFHPTFDILASASEDATIKIWDYESGEHERTLKGHTAPVQDVTFDHTGKWLVSCSADMSVRLWDFQTYQCVKTMHGHDHNVSSVTFTPSGDHIISCSRDKTIKIWEVSTTFCIKSLVGHREWVRMIRVYQDGTLIASCSVDHAVRIWSLPSGECKSELRGHENVVECIAWAPDSAGSHISESISNGGSEIQKRSGPYLVSGARDKTIRMWDVTNGLCLFILTGHDNWVRGLIFHPGGKYLLSCSDDKTLRVWDIKNKRNTKSIDAHNHFCTSLDMHRNKPFVITGSVDTSVKVWECR</sequence>
<dbReference type="PROSITE" id="PS50231">
    <property type="entry name" value="RICIN_B_LECTIN"/>
    <property type="match status" value="1"/>
</dbReference>
<keyword evidence="14" id="KW-1133">Transmembrane helix</keyword>
<feature type="transmembrane region" description="Helical" evidence="14">
    <location>
        <begin position="204"/>
        <end position="226"/>
    </location>
</feature>
<dbReference type="AlphaFoldDB" id="A0A818ZLC7"/>
<evidence type="ECO:0000313" key="17">
    <source>
        <dbReference type="EMBL" id="CAF3770446.1"/>
    </source>
</evidence>
<comment type="similarity">
    <text evidence="11">Belongs to the WD repeat LIS1/nudF family.</text>
</comment>
<keyword evidence="1 11" id="KW-0813">Transport</keyword>
<feature type="region of interest" description="Disordered" evidence="13">
    <location>
        <begin position="334"/>
        <end position="358"/>
    </location>
</feature>
<dbReference type="EMBL" id="CAJOAX010000672">
    <property type="protein sequence ID" value="CAF3633143.1"/>
    <property type="molecule type" value="Genomic_DNA"/>
</dbReference>
<evidence type="ECO:0000259" key="15">
    <source>
        <dbReference type="Pfam" id="PF20517"/>
    </source>
</evidence>
<evidence type="ECO:0000256" key="4">
    <source>
        <dbReference type="ARBA" id="ARBA00022618"/>
    </source>
</evidence>
<dbReference type="Gene3D" id="1.20.140.150">
    <property type="match status" value="1"/>
</dbReference>
<dbReference type="InterPro" id="IPR015943">
    <property type="entry name" value="WD40/YVTN_repeat-like_dom_sf"/>
</dbReference>
<keyword evidence="2 11" id="KW-0963">Cytoplasm</keyword>
<reference evidence="17" key="1">
    <citation type="submission" date="2021-02" db="EMBL/GenBank/DDBJ databases">
        <authorList>
            <person name="Nowell W R."/>
        </authorList>
    </citation>
    <scope>NUCLEOTIDE SEQUENCE</scope>
</reference>
<gene>
    <name evidence="18" type="ORF">FNK824_LOCUS18195</name>
    <name evidence="17" type="ORF">JBS370_LOCUS13649</name>
    <name evidence="16" type="ORF">OTI717_LOCUS8413</name>
</gene>
<feature type="transmembrane region" description="Helical" evidence="14">
    <location>
        <begin position="77"/>
        <end position="99"/>
    </location>
</feature>
<evidence type="ECO:0000256" key="3">
    <source>
        <dbReference type="ARBA" id="ARBA00022574"/>
    </source>
</evidence>
<keyword evidence="4 11" id="KW-0132">Cell division</keyword>
<evidence type="ECO:0000313" key="16">
    <source>
        <dbReference type="EMBL" id="CAF3633143.1"/>
    </source>
</evidence>
<evidence type="ECO:0000313" key="19">
    <source>
        <dbReference type="Proteomes" id="UP000663836"/>
    </source>
</evidence>
<keyword evidence="6" id="KW-0677">Repeat</keyword>
<feature type="repeat" description="WD" evidence="12">
    <location>
        <begin position="634"/>
        <end position="668"/>
    </location>
</feature>
<dbReference type="HAMAP" id="MF_03141">
    <property type="entry name" value="lis1"/>
    <property type="match status" value="1"/>
</dbReference>
<evidence type="ECO:0000256" key="2">
    <source>
        <dbReference type="ARBA" id="ARBA00022490"/>
    </source>
</evidence>
<evidence type="ECO:0000256" key="13">
    <source>
        <dbReference type="SAM" id="MobiDB-lite"/>
    </source>
</evidence>
<dbReference type="GO" id="GO:0000132">
    <property type="term" value="P:establishment of mitotic spindle orientation"/>
    <property type="evidence" value="ECO:0007669"/>
    <property type="project" value="UniProtKB-UniRule"/>
</dbReference>
<keyword evidence="7 11" id="KW-0498">Mitosis</keyword>
<dbReference type="PROSITE" id="PS50082">
    <property type="entry name" value="WD_REPEATS_2"/>
    <property type="match status" value="7"/>
</dbReference>
<dbReference type="PANTHER" id="PTHR22847:SF637">
    <property type="entry name" value="WD REPEAT DOMAIN 5B"/>
    <property type="match status" value="1"/>
</dbReference>
<name>A0A818ZLC7_9BILA</name>
<keyword evidence="8 11" id="KW-0175">Coiled coil</keyword>
<evidence type="ECO:0000256" key="10">
    <source>
        <dbReference type="ARBA" id="ARBA00023306"/>
    </source>
</evidence>
<feature type="repeat" description="WD" evidence="12">
    <location>
        <begin position="487"/>
        <end position="528"/>
    </location>
</feature>
<proteinExistence type="inferred from homology"/>
<keyword evidence="14" id="KW-0812">Transmembrane</keyword>
<evidence type="ECO:0000256" key="8">
    <source>
        <dbReference type="ARBA" id="ARBA00023054"/>
    </source>
</evidence>
<feature type="domain" description="Transmembrane protein 127 transmembrane region" evidence="15">
    <location>
        <begin position="155"/>
        <end position="267"/>
    </location>
</feature>
<dbReference type="GO" id="GO:0070840">
    <property type="term" value="F:dynein complex binding"/>
    <property type="evidence" value="ECO:0007669"/>
    <property type="project" value="UniProtKB-UniRule"/>
</dbReference>
<protein>
    <recommendedName>
        <fullName evidence="11">Lissencephaly-1 homolog</fullName>
    </recommendedName>
</protein>
<accession>A0A818ZLC7</accession>
<dbReference type="GO" id="GO:0005875">
    <property type="term" value="C:microtubule associated complex"/>
    <property type="evidence" value="ECO:0007669"/>
    <property type="project" value="UniProtKB-UniRule"/>
</dbReference>
<feature type="transmembrane region" description="Helical" evidence="14">
    <location>
        <begin position="162"/>
        <end position="184"/>
    </location>
</feature>
<feature type="repeat" description="WD" evidence="12">
    <location>
        <begin position="361"/>
        <end position="402"/>
    </location>
</feature>
<dbReference type="InterPro" id="IPR019775">
    <property type="entry name" value="WD40_repeat_CS"/>
</dbReference>
<dbReference type="Proteomes" id="UP000663823">
    <property type="component" value="Unassembled WGS sequence"/>
</dbReference>
<dbReference type="PROSITE" id="PS50294">
    <property type="entry name" value="WD_REPEATS_REGION"/>
    <property type="match status" value="6"/>
</dbReference>
<dbReference type="Gene3D" id="2.130.10.10">
    <property type="entry name" value="YVTN repeat-like/Quinoprotein amine dehydrogenase"/>
    <property type="match status" value="1"/>
</dbReference>
<dbReference type="GO" id="GO:1990234">
    <property type="term" value="C:transferase complex"/>
    <property type="evidence" value="ECO:0007669"/>
    <property type="project" value="UniProtKB-ARBA"/>
</dbReference>
<dbReference type="Proteomes" id="UP000663836">
    <property type="component" value="Unassembled WGS sequence"/>
</dbReference>
<dbReference type="InterPro" id="IPR017252">
    <property type="entry name" value="Dynein_regulator_LIS1"/>
</dbReference>
<dbReference type="EMBL" id="CAJOBE010003004">
    <property type="protein sequence ID" value="CAF3855934.1"/>
    <property type="molecule type" value="Genomic_DNA"/>
</dbReference>
<comment type="function">
    <text evidence="11">Positively regulates the activity of the minus-end directed microtubule motor protein dynein. May enhance dynein-mediated microtubule sliding by targeting dynein to the microtubule plus end. Required for several dynein- and microtubule-dependent processes.</text>
</comment>
<evidence type="ECO:0000256" key="14">
    <source>
        <dbReference type="SAM" id="Phobius"/>
    </source>
</evidence>
<keyword evidence="14" id="KW-0472">Membrane</keyword>
<dbReference type="Pfam" id="PF20517">
    <property type="entry name" value="TMEM127"/>
    <property type="match status" value="1"/>
</dbReference>
<evidence type="ECO:0000313" key="18">
    <source>
        <dbReference type="EMBL" id="CAF3855934.1"/>
    </source>
</evidence>
<dbReference type="SUPFAM" id="SSF50978">
    <property type="entry name" value="WD40 repeat-like"/>
    <property type="match status" value="1"/>
</dbReference>
<feature type="repeat" description="WD" evidence="12">
    <location>
        <begin position="403"/>
        <end position="444"/>
    </location>
</feature>
<dbReference type="PROSITE" id="PS00678">
    <property type="entry name" value="WD_REPEATS_1"/>
    <property type="match status" value="5"/>
</dbReference>
<keyword evidence="5 11" id="KW-0493">Microtubule</keyword>
<evidence type="ECO:0000256" key="1">
    <source>
        <dbReference type="ARBA" id="ARBA00022448"/>
    </source>
</evidence>
<dbReference type="InterPro" id="IPR020472">
    <property type="entry name" value="WD40_PAC1"/>
</dbReference>
<feature type="repeat" description="WD" evidence="12">
    <location>
        <begin position="445"/>
        <end position="486"/>
    </location>
</feature>
<dbReference type="GO" id="GO:0005813">
    <property type="term" value="C:centrosome"/>
    <property type="evidence" value="ECO:0007669"/>
    <property type="project" value="UniProtKB-SubCell"/>
</dbReference>
<evidence type="ECO:0000256" key="7">
    <source>
        <dbReference type="ARBA" id="ARBA00022776"/>
    </source>
</evidence>
<dbReference type="GO" id="GO:0005737">
    <property type="term" value="C:cytoplasm"/>
    <property type="evidence" value="ECO:0007669"/>
    <property type="project" value="UniProtKB-UniRule"/>
</dbReference>
<feature type="repeat" description="WD" evidence="12">
    <location>
        <begin position="592"/>
        <end position="633"/>
    </location>
</feature>
<dbReference type="GO" id="GO:0005874">
    <property type="term" value="C:microtubule"/>
    <property type="evidence" value="ECO:0007669"/>
    <property type="project" value="UniProtKB-KW"/>
</dbReference>
<dbReference type="Proteomes" id="UP000663874">
    <property type="component" value="Unassembled WGS sequence"/>
</dbReference>
<dbReference type="CDD" id="cd00200">
    <property type="entry name" value="WD40"/>
    <property type="match status" value="1"/>
</dbReference>
<comment type="subcellular location">
    <subcellularLocation>
        <location evidence="11">Cytoplasm</location>
        <location evidence="11">Cytoskeleton</location>
    </subcellularLocation>
    <subcellularLocation>
        <location evidence="11">Cytoplasm</location>
        <location evidence="11">Cytoskeleton</location>
        <location evidence="11">Microtubule organizing center</location>
        <location evidence="11">Centrosome</location>
    </subcellularLocation>
    <text evidence="11">Localizes to the plus end of microtubules and to the centrosome.</text>
</comment>
<evidence type="ECO:0000256" key="9">
    <source>
        <dbReference type="ARBA" id="ARBA00023212"/>
    </source>
</evidence>
<dbReference type="InterPro" id="IPR036322">
    <property type="entry name" value="WD40_repeat_dom_sf"/>
</dbReference>
<feature type="repeat" description="WD" evidence="12">
    <location>
        <begin position="565"/>
        <end position="591"/>
    </location>
</feature>
<evidence type="ECO:0000256" key="11">
    <source>
        <dbReference type="HAMAP-Rule" id="MF_03141"/>
    </source>
</evidence>
<dbReference type="PRINTS" id="PR00320">
    <property type="entry name" value="GPROTEINBRPT"/>
</dbReference>